<accession>A0A1V4IHX2</accession>
<dbReference type="STRING" id="225345.CLCHR_34950"/>
<gene>
    <name evidence="9" type="primary">araQ_13</name>
    <name evidence="9" type="ORF">CLCHR_34950</name>
</gene>
<evidence type="ECO:0000256" key="6">
    <source>
        <dbReference type="ARBA" id="ARBA00023136"/>
    </source>
</evidence>
<name>A0A1V4IHX2_9CLOT</name>
<dbReference type="InterPro" id="IPR000515">
    <property type="entry name" value="MetI-like"/>
</dbReference>
<feature type="transmembrane region" description="Helical" evidence="7">
    <location>
        <begin position="185"/>
        <end position="210"/>
    </location>
</feature>
<feature type="transmembrane region" description="Helical" evidence="7">
    <location>
        <begin position="143"/>
        <end position="164"/>
    </location>
</feature>
<dbReference type="PROSITE" id="PS50928">
    <property type="entry name" value="ABC_TM1"/>
    <property type="match status" value="1"/>
</dbReference>
<keyword evidence="10" id="KW-1185">Reference proteome</keyword>
<dbReference type="Proteomes" id="UP000191056">
    <property type="component" value="Unassembled WGS sequence"/>
</dbReference>
<dbReference type="GO" id="GO:0055085">
    <property type="term" value="P:transmembrane transport"/>
    <property type="evidence" value="ECO:0007669"/>
    <property type="project" value="InterPro"/>
</dbReference>
<sequence length="279" mass="31329">MTSIKNKKNSSKLFIHLFLILGVVFMILPFAWMLLTSFKTVSESTSMNPFIFFPAEWKIENYLEAIRQNSFITLYFNTFAMMILRIVCSVSFSAMAAYAFARLKFPGKDFLFGIVLFQMMVPVQLFIIPQYLMVDKIGMRNTIFALLFPGLVSAFGTFLLRQFFMGLPKELEESARLDGCNIGQTFLKVMLPLTKSGLVALGIFTALFAFKDLMWPLIVNSSADSATLSSALAKIQSAYSVNYPQLMAASVLAIWPMLAIYIVFQKQFIEGIATSGGKL</sequence>
<feature type="transmembrane region" description="Helical" evidence="7">
    <location>
        <begin position="74"/>
        <end position="98"/>
    </location>
</feature>
<dbReference type="Pfam" id="PF00528">
    <property type="entry name" value="BPD_transp_1"/>
    <property type="match status" value="1"/>
</dbReference>
<dbReference type="PANTHER" id="PTHR43744">
    <property type="entry name" value="ABC TRANSPORTER PERMEASE PROTEIN MG189-RELATED-RELATED"/>
    <property type="match status" value="1"/>
</dbReference>
<evidence type="ECO:0000256" key="5">
    <source>
        <dbReference type="ARBA" id="ARBA00022989"/>
    </source>
</evidence>
<evidence type="ECO:0000313" key="9">
    <source>
        <dbReference type="EMBL" id="OPJ59424.1"/>
    </source>
</evidence>
<evidence type="ECO:0000256" key="2">
    <source>
        <dbReference type="ARBA" id="ARBA00022448"/>
    </source>
</evidence>
<organism evidence="9 10">
    <name type="scientific">Clostridium chromiireducens</name>
    <dbReference type="NCBI Taxonomy" id="225345"/>
    <lineage>
        <taxon>Bacteria</taxon>
        <taxon>Bacillati</taxon>
        <taxon>Bacillota</taxon>
        <taxon>Clostridia</taxon>
        <taxon>Eubacteriales</taxon>
        <taxon>Clostridiaceae</taxon>
        <taxon>Clostridium</taxon>
    </lineage>
</organism>
<comment type="subcellular location">
    <subcellularLocation>
        <location evidence="1 7">Cell membrane</location>
        <topology evidence="1 7">Multi-pass membrane protein</topology>
    </subcellularLocation>
</comment>
<comment type="caution">
    <text evidence="9">The sequence shown here is derived from an EMBL/GenBank/DDBJ whole genome shotgun (WGS) entry which is preliminary data.</text>
</comment>
<feature type="transmembrane region" description="Helical" evidence="7">
    <location>
        <begin position="110"/>
        <end position="131"/>
    </location>
</feature>
<evidence type="ECO:0000256" key="1">
    <source>
        <dbReference type="ARBA" id="ARBA00004651"/>
    </source>
</evidence>
<dbReference type="EMBL" id="MZGT01000052">
    <property type="protein sequence ID" value="OPJ59424.1"/>
    <property type="molecule type" value="Genomic_DNA"/>
</dbReference>
<evidence type="ECO:0000313" key="10">
    <source>
        <dbReference type="Proteomes" id="UP000191056"/>
    </source>
</evidence>
<proteinExistence type="inferred from homology"/>
<feature type="transmembrane region" description="Helical" evidence="7">
    <location>
        <begin position="246"/>
        <end position="264"/>
    </location>
</feature>
<reference evidence="9 10" key="1">
    <citation type="submission" date="2017-03" db="EMBL/GenBank/DDBJ databases">
        <title>Genome sequence of Clostridium chromiireducens DSM 23318.</title>
        <authorList>
            <person name="Poehlein A."/>
            <person name="Daniel R."/>
        </authorList>
    </citation>
    <scope>NUCLEOTIDE SEQUENCE [LARGE SCALE GENOMIC DNA]</scope>
    <source>
        <strain evidence="9 10">DSM 23318</strain>
    </source>
</reference>
<dbReference type="InterPro" id="IPR035906">
    <property type="entry name" value="MetI-like_sf"/>
</dbReference>
<dbReference type="SUPFAM" id="SSF161098">
    <property type="entry name" value="MetI-like"/>
    <property type="match status" value="1"/>
</dbReference>
<comment type="similarity">
    <text evidence="7">Belongs to the binding-protein-dependent transport system permease family.</text>
</comment>
<evidence type="ECO:0000256" key="3">
    <source>
        <dbReference type="ARBA" id="ARBA00022475"/>
    </source>
</evidence>
<evidence type="ECO:0000256" key="4">
    <source>
        <dbReference type="ARBA" id="ARBA00022692"/>
    </source>
</evidence>
<evidence type="ECO:0000256" key="7">
    <source>
        <dbReference type="RuleBase" id="RU363032"/>
    </source>
</evidence>
<keyword evidence="5 7" id="KW-1133">Transmembrane helix</keyword>
<keyword evidence="6 7" id="KW-0472">Membrane</keyword>
<dbReference type="RefSeq" id="WP_079441118.1">
    <property type="nucleotide sequence ID" value="NZ_MZGT01000052.1"/>
</dbReference>
<dbReference type="OrthoDB" id="9787837at2"/>
<keyword evidence="3" id="KW-1003">Cell membrane</keyword>
<dbReference type="Gene3D" id="1.10.3720.10">
    <property type="entry name" value="MetI-like"/>
    <property type="match status" value="1"/>
</dbReference>
<keyword evidence="2 7" id="KW-0813">Transport</keyword>
<feature type="domain" description="ABC transmembrane type-1" evidence="8">
    <location>
        <begin position="75"/>
        <end position="264"/>
    </location>
</feature>
<dbReference type="GO" id="GO:0005886">
    <property type="term" value="C:plasma membrane"/>
    <property type="evidence" value="ECO:0007669"/>
    <property type="project" value="UniProtKB-SubCell"/>
</dbReference>
<dbReference type="AlphaFoldDB" id="A0A1V4IHX2"/>
<dbReference type="PANTHER" id="PTHR43744:SF12">
    <property type="entry name" value="ABC TRANSPORTER PERMEASE PROTEIN MG189-RELATED"/>
    <property type="match status" value="1"/>
</dbReference>
<feature type="transmembrane region" description="Helical" evidence="7">
    <location>
        <begin position="12"/>
        <end position="35"/>
    </location>
</feature>
<dbReference type="CDD" id="cd06261">
    <property type="entry name" value="TM_PBP2"/>
    <property type="match status" value="1"/>
</dbReference>
<protein>
    <submittedName>
        <fullName evidence="9">L-arabinose transport system permease protein AraQ</fullName>
    </submittedName>
</protein>
<evidence type="ECO:0000259" key="8">
    <source>
        <dbReference type="PROSITE" id="PS50928"/>
    </source>
</evidence>
<keyword evidence="4 7" id="KW-0812">Transmembrane</keyword>